<protein>
    <submittedName>
        <fullName evidence="1">Uncharacterized protein</fullName>
    </submittedName>
</protein>
<accession>A0A1E3SMJ3</accession>
<proteinExistence type="predicted"/>
<dbReference type="OrthoDB" id="4543593at2"/>
<evidence type="ECO:0000313" key="2">
    <source>
        <dbReference type="Proteomes" id="UP000192739"/>
    </source>
</evidence>
<keyword evidence="2" id="KW-1185">Reference proteome</keyword>
<sequence>MTTLTQENLLKSLTAVRDDLIMRSMLRAVGDIPESLLLPILRLVVDDRAAVEAGWAAVTAPRGRRTRRPESPRESWRRRYGQFVRELEWATGLLVRELPRDDVNELVSSAVAHRLQRWLRFLLPAFNAVRIVPPGMYPAVLDAGVGFATFLVGPIHRSGVEPDGTLVYEIPECAMHTSTGLTAAQENSCLMACKAACERVFDRNSAIPLEFDPHLPGLSCTLRVRPPRPQTVPID</sequence>
<evidence type="ECO:0000313" key="1">
    <source>
        <dbReference type="EMBL" id="ORB02760.1"/>
    </source>
</evidence>
<dbReference type="RefSeq" id="WP_069417537.1">
    <property type="nucleotide sequence ID" value="NZ_CBCRZH010000047.1"/>
</dbReference>
<dbReference type="AlphaFoldDB" id="A0A1E3SMJ3"/>
<dbReference type="EMBL" id="MVHT01000043">
    <property type="protein sequence ID" value="ORB02760.1"/>
    <property type="molecule type" value="Genomic_DNA"/>
</dbReference>
<comment type="caution">
    <text evidence="1">The sequence shown here is derived from an EMBL/GenBank/DDBJ whole genome shotgun (WGS) entry which is preliminary data.</text>
</comment>
<reference evidence="1 2" key="1">
    <citation type="submission" date="2017-02" db="EMBL/GenBank/DDBJ databases">
        <title>The new phylogeny of genus Mycobacterium.</title>
        <authorList>
            <person name="Tortoli E."/>
            <person name="Trovato A."/>
            <person name="Cirillo D.M."/>
        </authorList>
    </citation>
    <scope>NUCLEOTIDE SEQUENCE [LARGE SCALE GENOMIC DNA]</scope>
    <source>
        <strain evidence="1 2">DSM 44049</strain>
    </source>
</reference>
<dbReference type="Proteomes" id="UP000192739">
    <property type="component" value="Unassembled WGS sequence"/>
</dbReference>
<gene>
    <name evidence="1" type="ORF">BST27_16075</name>
</gene>
<dbReference type="STRING" id="28445.BHQ20_02705"/>
<organism evidence="1 2">
    <name type="scientific">Mycobacterium intermedium</name>
    <dbReference type="NCBI Taxonomy" id="28445"/>
    <lineage>
        <taxon>Bacteria</taxon>
        <taxon>Bacillati</taxon>
        <taxon>Actinomycetota</taxon>
        <taxon>Actinomycetes</taxon>
        <taxon>Mycobacteriales</taxon>
        <taxon>Mycobacteriaceae</taxon>
        <taxon>Mycobacterium</taxon>
        <taxon>Mycobacterium simiae complex</taxon>
    </lineage>
</organism>
<name>A0A1E3SMJ3_MYCIE</name>